<dbReference type="InParanoid" id="A0A1B7MIJ0"/>
<sequence>GDDFWGDNTNCATHLSAPSTDTPCRRHNLFDFLRFNLRPVDASQPLPLQPRRLNFSFFTGRTSSSVPTVDVAPARDEDRYGIVPPTEAEVAAAMAAALQQASGNAVDGPTSQGQAAVGVQGSQVATQGPPTQIAQGQHSTADAGEPAVYHVLSTLYTEFVDD</sequence>
<organism evidence="2 3">
    <name type="scientific">Rhizopogon vinicolor AM-OR11-026</name>
    <dbReference type="NCBI Taxonomy" id="1314800"/>
    <lineage>
        <taxon>Eukaryota</taxon>
        <taxon>Fungi</taxon>
        <taxon>Dikarya</taxon>
        <taxon>Basidiomycota</taxon>
        <taxon>Agaricomycotina</taxon>
        <taxon>Agaricomycetes</taxon>
        <taxon>Agaricomycetidae</taxon>
        <taxon>Boletales</taxon>
        <taxon>Suillineae</taxon>
        <taxon>Rhizopogonaceae</taxon>
        <taxon>Rhizopogon</taxon>
    </lineage>
</organism>
<feature type="region of interest" description="Disordered" evidence="1">
    <location>
        <begin position="104"/>
        <end position="143"/>
    </location>
</feature>
<dbReference type="EMBL" id="KV449017">
    <property type="protein sequence ID" value="OAX32409.1"/>
    <property type="molecule type" value="Genomic_DNA"/>
</dbReference>
<gene>
    <name evidence="2" type="ORF">K503DRAFT_787219</name>
</gene>
<evidence type="ECO:0000313" key="2">
    <source>
        <dbReference type="EMBL" id="OAX32409.1"/>
    </source>
</evidence>
<dbReference type="OrthoDB" id="2689474at2759"/>
<accession>A0A1B7MIJ0</accession>
<protein>
    <submittedName>
        <fullName evidence="2">Uncharacterized protein</fullName>
    </submittedName>
</protein>
<name>A0A1B7MIJ0_9AGAM</name>
<reference evidence="2 3" key="1">
    <citation type="submission" date="2016-06" db="EMBL/GenBank/DDBJ databases">
        <title>Comparative genomics of the ectomycorrhizal sister species Rhizopogon vinicolor and Rhizopogon vesiculosus (Basidiomycota: Boletales) reveals a divergence of the mating type B locus.</title>
        <authorList>
            <consortium name="DOE Joint Genome Institute"/>
            <person name="Mujic A.B."/>
            <person name="Kuo A."/>
            <person name="Tritt A."/>
            <person name="Lipzen A."/>
            <person name="Chen C."/>
            <person name="Johnson J."/>
            <person name="Sharma A."/>
            <person name="Barry K."/>
            <person name="Grigoriev I.V."/>
            <person name="Spatafora J.W."/>
        </authorList>
    </citation>
    <scope>NUCLEOTIDE SEQUENCE [LARGE SCALE GENOMIC DNA]</scope>
    <source>
        <strain evidence="2 3">AM-OR11-026</strain>
    </source>
</reference>
<feature type="compositionally biased region" description="Low complexity" evidence="1">
    <location>
        <begin position="104"/>
        <end position="128"/>
    </location>
</feature>
<feature type="compositionally biased region" description="Polar residues" evidence="1">
    <location>
        <begin position="129"/>
        <end position="140"/>
    </location>
</feature>
<dbReference type="AlphaFoldDB" id="A0A1B7MIJ0"/>
<keyword evidence="3" id="KW-1185">Reference proteome</keyword>
<proteinExistence type="predicted"/>
<dbReference type="Proteomes" id="UP000092154">
    <property type="component" value="Unassembled WGS sequence"/>
</dbReference>
<feature type="non-terminal residue" evidence="2">
    <location>
        <position position="1"/>
    </location>
</feature>
<evidence type="ECO:0000313" key="3">
    <source>
        <dbReference type="Proteomes" id="UP000092154"/>
    </source>
</evidence>
<evidence type="ECO:0000256" key="1">
    <source>
        <dbReference type="SAM" id="MobiDB-lite"/>
    </source>
</evidence>